<dbReference type="RefSeq" id="WP_197678086.1">
    <property type="nucleotide sequence ID" value="NZ_LT629709.1"/>
</dbReference>
<evidence type="ECO:0000313" key="1">
    <source>
        <dbReference type="EMBL" id="SDO24967.1"/>
    </source>
</evidence>
<evidence type="ECO:0000313" key="2">
    <source>
        <dbReference type="Proteomes" id="UP000198549"/>
    </source>
</evidence>
<proteinExistence type="predicted"/>
<dbReference type="EMBL" id="LT629709">
    <property type="protein sequence ID" value="SDO24967.1"/>
    <property type="molecule type" value="Genomic_DNA"/>
</dbReference>
<name>A0A1H0I0I8_PSERE</name>
<accession>A0A1H0I0I8</accession>
<protein>
    <submittedName>
        <fullName evidence="1">Uncharacterized protein</fullName>
    </submittedName>
</protein>
<sequence>MRFRYSPPLRSLADRRDSPRHRAEGKTIFTCASEALSSWYAVVIALSIGSAQAAHGEDTSLDVTQEHAPLEHQNSALQVTPYIWAARLDGRVSPFQRGPTISVEKPFSDVVDDLNFGGFINVWGRYDRFVLSGDIMYVDTTDIHNVGPLPAFSIPGLGVIPPGGNIDAKVDTKQFTATLMGGYRVINAPGLSLDALAGARVWHISNRMKVTGSLGGLSKSASYRESFGWVDPLVGLRAFLPITQKLSVQGQADIGGFGAGSDFTWSALVTVNYAFRDSLSTSVGYKLLDVDYDYNGHLYDTRLSGPALGMTYQF</sequence>
<dbReference type="Proteomes" id="UP000198549">
    <property type="component" value="Chromosome I"/>
</dbReference>
<gene>
    <name evidence="1" type="ORF">SAMN04490202_0313</name>
</gene>
<reference evidence="1 2" key="1">
    <citation type="submission" date="2016-10" db="EMBL/GenBank/DDBJ databases">
        <authorList>
            <person name="de Groot N.N."/>
        </authorList>
    </citation>
    <scope>NUCLEOTIDE SEQUENCE [LARGE SCALE GENOMIC DNA]</scope>
    <source>
        <strain evidence="1 2">BS3776</strain>
    </source>
</reference>
<dbReference type="AlphaFoldDB" id="A0A1H0I0I8"/>
<organism evidence="1 2">
    <name type="scientific">Pseudomonas reinekei</name>
    <dbReference type="NCBI Taxonomy" id="395598"/>
    <lineage>
        <taxon>Bacteria</taxon>
        <taxon>Pseudomonadati</taxon>
        <taxon>Pseudomonadota</taxon>
        <taxon>Gammaproteobacteria</taxon>
        <taxon>Pseudomonadales</taxon>
        <taxon>Pseudomonadaceae</taxon>
        <taxon>Pseudomonas</taxon>
    </lineage>
</organism>